<gene>
    <name evidence="1" type="ORF">J437_LFUL014997</name>
</gene>
<reference evidence="1" key="2">
    <citation type="submission" date="2017-10" db="EMBL/GenBank/DDBJ databases">
        <title>Ladona fulva Genome sequencing and assembly.</title>
        <authorList>
            <person name="Murali S."/>
            <person name="Richards S."/>
            <person name="Bandaranaike D."/>
            <person name="Bellair M."/>
            <person name="Blankenburg K."/>
            <person name="Chao H."/>
            <person name="Dinh H."/>
            <person name="Doddapaneni H."/>
            <person name="Dugan-Rocha S."/>
            <person name="Elkadiri S."/>
            <person name="Gnanaolivu R."/>
            <person name="Hernandez B."/>
            <person name="Skinner E."/>
            <person name="Javaid M."/>
            <person name="Lee S."/>
            <person name="Li M."/>
            <person name="Ming W."/>
            <person name="Munidasa M."/>
            <person name="Muniz J."/>
            <person name="Nguyen L."/>
            <person name="Hughes D."/>
            <person name="Osuji N."/>
            <person name="Pu L.-L."/>
            <person name="Puazo M."/>
            <person name="Qu C."/>
            <person name="Quiroz J."/>
            <person name="Raj R."/>
            <person name="Weissenberger G."/>
            <person name="Xin Y."/>
            <person name="Zou X."/>
            <person name="Han Y."/>
            <person name="Worley K."/>
            <person name="Muzny D."/>
            <person name="Gibbs R."/>
        </authorList>
    </citation>
    <scope>NUCLEOTIDE SEQUENCE</scope>
    <source>
        <strain evidence="1">Sampled in the wild</strain>
    </source>
</reference>
<evidence type="ECO:0000313" key="2">
    <source>
        <dbReference type="Proteomes" id="UP000792457"/>
    </source>
</evidence>
<dbReference type="OrthoDB" id="7994850at2759"/>
<organism evidence="1 2">
    <name type="scientific">Ladona fulva</name>
    <name type="common">Scarce chaser dragonfly</name>
    <name type="synonym">Libellula fulva</name>
    <dbReference type="NCBI Taxonomy" id="123851"/>
    <lineage>
        <taxon>Eukaryota</taxon>
        <taxon>Metazoa</taxon>
        <taxon>Ecdysozoa</taxon>
        <taxon>Arthropoda</taxon>
        <taxon>Hexapoda</taxon>
        <taxon>Insecta</taxon>
        <taxon>Pterygota</taxon>
        <taxon>Palaeoptera</taxon>
        <taxon>Odonata</taxon>
        <taxon>Epiprocta</taxon>
        <taxon>Anisoptera</taxon>
        <taxon>Libelluloidea</taxon>
        <taxon>Libellulidae</taxon>
        <taxon>Ladona</taxon>
    </lineage>
</organism>
<dbReference type="AlphaFoldDB" id="A0A8K0KMI7"/>
<dbReference type="Proteomes" id="UP000792457">
    <property type="component" value="Unassembled WGS sequence"/>
</dbReference>
<comment type="caution">
    <text evidence="1">The sequence shown here is derived from an EMBL/GenBank/DDBJ whole genome shotgun (WGS) entry which is preliminary data.</text>
</comment>
<reference evidence="1" key="1">
    <citation type="submission" date="2013-04" db="EMBL/GenBank/DDBJ databases">
        <authorList>
            <person name="Qu J."/>
            <person name="Murali S.C."/>
            <person name="Bandaranaike D."/>
            <person name="Bellair M."/>
            <person name="Blankenburg K."/>
            <person name="Chao H."/>
            <person name="Dinh H."/>
            <person name="Doddapaneni H."/>
            <person name="Downs B."/>
            <person name="Dugan-Rocha S."/>
            <person name="Elkadiri S."/>
            <person name="Gnanaolivu R.D."/>
            <person name="Hernandez B."/>
            <person name="Javaid M."/>
            <person name="Jayaseelan J.C."/>
            <person name="Lee S."/>
            <person name="Li M."/>
            <person name="Ming W."/>
            <person name="Munidasa M."/>
            <person name="Muniz J."/>
            <person name="Nguyen L."/>
            <person name="Ongeri F."/>
            <person name="Osuji N."/>
            <person name="Pu L.-L."/>
            <person name="Puazo M."/>
            <person name="Qu C."/>
            <person name="Quiroz J."/>
            <person name="Raj R."/>
            <person name="Weissenberger G."/>
            <person name="Xin Y."/>
            <person name="Zou X."/>
            <person name="Han Y."/>
            <person name="Richards S."/>
            <person name="Worley K."/>
            <person name="Muzny D."/>
            <person name="Gibbs R."/>
        </authorList>
    </citation>
    <scope>NUCLEOTIDE SEQUENCE</scope>
    <source>
        <strain evidence="1">Sampled in the wild</strain>
    </source>
</reference>
<dbReference type="EMBL" id="KZ309267">
    <property type="protein sequence ID" value="KAG8238029.1"/>
    <property type="molecule type" value="Genomic_DNA"/>
</dbReference>
<proteinExistence type="predicted"/>
<evidence type="ECO:0000313" key="1">
    <source>
        <dbReference type="EMBL" id="KAG8238029.1"/>
    </source>
</evidence>
<name>A0A8K0KMI7_LADFU</name>
<accession>A0A8K0KMI7</accession>
<sequence>MVKLPLPDLPKYSGNFREWETFRDLMKYMVIDRRDISNCSLFEEASDLIRTIPITEGNFVHT</sequence>
<keyword evidence="2" id="KW-1185">Reference proteome</keyword>
<protein>
    <submittedName>
        <fullName evidence="1">Uncharacterized protein</fullName>
    </submittedName>
</protein>